<dbReference type="Proteomes" id="UP001055879">
    <property type="component" value="Linkage Group LG15"/>
</dbReference>
<protein>
    <submittedName>
        <fullName evidence="1">Uncharacterized protein</fullName>
    </submittedName>
</protein>
<reference evidence="2" key="1">
    <citation type="journal article" date="2022" name="Mol. Ecol. Resour.">
        <title>The genomes of chicory, endive, great burdock and yacon provide insights into Asteraceae palaeo-polyploidization history and plant inulin production.</title>
        <authorList>
            <person name="Fan W."/>
            <person name="Wang S."/>
            <person name="Wang H."/>
            <person name="Wang A."/>
            <person name="Jiang F."/>
            <person name="Liu H."/>
            <person name="Zhao H."/>
            <person name="Xu D."/>
            <person name="Zhang Y."/>
        </authorList>
    </citation>
    <scope>NUCLEOTIDE SEQUENCE [LARGE SCALE GENOMIC DNA]</scope>
    <source>
        <strain evidence="2">cv. Niubang</strain>
    </source>
</reference>
<gene>
    <name evidence="1" type="ORF">L6452_38962</name>
</gene>
<reference evidence="1 2" key="2">
    <citation type="journal article" date="2022" name="Mol. Ecol. Resour.">
        <title>The genomes of chicory, endive, great burdock and yacon provide insights into Asteraceae paleo-polyploidization history and plant inulin production.</title>
        <authorList>
            <person name="Fan W."/>
            <person name="Wang S."/>
            <person name="Wang H."/>
            <person name="Wang A."/>
            <person name="Jiang F."/>
            <person name="Liu H."/>
            <person name="Zhao H."/>
            <person name="Xu D."/>
            <person name="Zhang Y."/>
        </authorList>
    </citation>
    <scope>NUCLEOTIDE SEQUENCE [LARGE SCALE GENOMIC DNA]</scope>
    <source>
        <strain evidence="2">cv. Niubang</strain>
    </source>
</reference>
<evidence type="ECO:0000313" key="1">
    <source>
        <dbReference type="EMBL" id="KAI3672862.1"/>
    </source>
</evidence>
<organism evidence="1 2">
    <name type="scientific">Arctium lappa</name>
    <name type="common">Greater burdock</name>
    <name type="synonym">Lappa major</name>
    <dbReference type="NCBI Taxonomy" id="4217"/>
    <lineage>
        <taxon>Eukaryota</taxon>
        <taxon>Viridiplantae</taxon>
        <taxon>Streptophyta</taxon>
        <taxon>Embryophyta</taxon>
        <taxon>Tracheophyta</taxon>
        <taxon>Spermatophyta</taxon>
        <taxon>Magnoliopsida</taxon>
        <taxon>eudicotyledons</taxon>
        <taxon>Gunneridae</taxon>
        <taxon>Pentapetalae</taxon>
        <taxon>asterids</taxon>
        <taxon>campanulids</taxon>
        <taxon>Asterales</taxon>
        <taxon>Asteraceae</taxon>
        <taxon>Carduoideae</taxon>
        <taxon>Cardueae</taxon>
        <taxon>Arctiinae</taxon>
        <taxon>Arctium</taxon>
    </lineage>
</organism>
<evidence type="ECO:0000313" key="2">
    <source>
        <dbReference type="Proteomes" id="UP001055879"/>
    </source>
</evidence>
<accession>A0ACB8XQE1</accession>
<proteinExistence type="predicted"/>
<comment type="caution">
    <text evidence="1">The sequence shown here is derived from an EMBL/GenBank/DDBJ whole genome shotgun (WGS) entry which is preliminary data.</text>
</comment>
<dbReference type="EMBL" id="CM042061">
    <property type="protein sequence ID" value="KAI3672862.1"/>
    <property type="molecule type" value="Genomic_DNA"/>
</dbReference>
<name>A0ACB8XQE1_ARCLA</name>
<sequence>MFLDQRSRVRELRVNRVHKDSRNQVSSFLSGERGQRQFKAKARKTKYGKDVGEEKSDCNSGFLNKCIIGLIKDVENLESISLICLAEGLEVILVKFLGGLDVLLQLDFPETTKSIVENDIHGIQLWTNNIRL</sequence>
<keyword evidence="2" id="KW-1185">Reference proteome</keyword>